<dbReference type="OrthoDB" id="9813719at2"/>
<comment type="similarity">
    <text evidence="5 6">Belongs to the class I-like SAM-binding methyltransferase superfamily. C5-methyltransferase family.</text>
</comment>
<dbReference type="Gene3D" id="3.90.120.10">
    <property type="entry name" value="DNA Methylase, subunit A, domain 2"/>
    <property type="match status" value="1"/>
</dbReference>
<organism evidence="8 9">
    <name type="scientific">Clostridium scindens (strain ATCC 35704 / DSM 5676 / VPI 13733 / 19)</name>
    <dbReference type="NCBI Taxonomy" id="411468"/>
    <lineage>
        <taxon>Bacteria</taxon>
        <taxon>Bacillati</taxon>
        <taxon>Bacillota</taxon>
        <taxon>Clostridia</taxon>
        <taxon>Lachnospirales</taxon>
        <taxon>Lachnospiraceae</taxon>
    </lineage>
</organism>
<evidence type="ECO:0000256" key="4">
    <source>
        <dbReference type="ARBA" id="ARBA00022747"/>
    </source>
</evidence>
<dbReference type="NCBIfam" id="TIGR00675">
    <property type="entry name" value="dcm"/>
    <property type="match status" value="1"/>
</dbReference>
<dbReference type="REBASE" id="303158">
    <property type="entry name" value="M.Csc35704ORF1929P"/>
</dbReference>
<evidence type="ECO:0000256" key="3">
    <source>
        <dbReference type="ARBA" id="ARBA00022691"/>
    </source>
</evidence>
<keyword evidence="9" id="KW-1185">Reference proteome</keyword>
<dbReference type="PANTHER" id="PTHR46098:SF1">
    <property type="entry name" value="TRNA (CYTOSINE(38)-C(5))-METHYLTRANSFERASE"/>
    <property type="match status" value="1"/>
</dbReference>
<dbReference type="EC" id="2.1.1.37" evidence="7"/>
<dbReference type="SUPFAM" id="SSF53335">
    <property type="entry name" value="S-adenosyl-L-methionine-dependent methyltransferases"/>
    <property type="match status" value="1"/>
</dbReference>
<dbReference type="EMBL" id="CP036170">
    <property type="protein sequence ID" value="QBF74527.1"/>
    <property type="molecule type" value="Genomic_DNA"/>
</dbReference>
<dbReference type="AlphaFoldDB" id="A0A494WLD6"/>
<evidence type="ECO:0000313" key="8">
    <source>
        <dbReference type="EMBL" id="QBF74527.1"/>
    </source>
</evidence>
<evidence type="ECO:0000313" key="9">
    <source>
        <dbReference type="Proteomes" id="UP000289664"/>
    </source>
</evidence>
<reference evidence="8 9" key="1">
    <citation type="journal article" date="2019" name="Appl. Environ. Microbiol.">
        <title>Clostridium scindens ATCC 35704: integration of nutritional requirements, the complete genome sequence, and global transcriptional responses to bile acids.</title>
        <authorList>
            <person name="Devendran S."/>
            <person name="Shrestha R."/>
            <person name="Alves J.M.P."/>
            <person name="Wolf P.G."/>
            <person name="Ly L."/>
            <person name="Hernandez A.G."/>
            <person name="Mendez-Garcia C."/>
            <person name="Inboden A."/>
            <person name="Wiley J."/>
            <person name="Paul O."/>
            <person name="Allen A."/>
            <person name="Springer E."/>
            <person name="Wright C.L."/>
            <person name="Fields C.J."/>
            <person name="Daniel S.L."/>
            <person name="Ridlon J.M."/>
        </authorList>
    </citation>
    <scope>NUCLEOTIDE SEQUENCE [LARGE SCALE GENOMIC DNA]</scope>
    <source>
        <strain evidence="8 9">ATCC 35704</strain>
    </source>
</reference>
<dbReference type="PROSITE" id="PS00094">
    <property type="entry name" value="C5_MTASE_1"/>
    <property type="match status" value="1"/>
</dbReference>
<dbReference type="GO" id="GO:0009307">
    <property type="term" value="P:DNA restriction-modification system"/>
    <property type="evidence" value="ECO:0007669"/>
    <property type="project" value="UniProtKB-KW"/>
</dbReference>
<dbReference type="Pfam" id="PF00145">
    <property type="entry name" value="DNA_methylase"/>
    <property type="match status" value="1"/>
</dbReference>
<keyword evidence="3 5" id="KW-0949">S-adenosyl-L-methionine</keyword>
<dbReference type="Gene3D" id="3.40.50.150">
    <property type="entry name" value="Vaccinia Virus protein VP39"/>
    <property type="match status" value="1"/>
</dbReference>
<dbReference type="PROSITE" id="PS51679">
    <property type="entry name" value="SAM_MT_C5"/>
    <property type="match status" value="1"/>
</dbReference>
<dbReference type="InterPro" id="IPR018117">
    <property type="entry name" value="C5_DNA_meth_AS"/>
</dbReference>
<dbReference type="KEGG" id="csci:HDCHBGLK_01929"/>
<comment type="catalytic activity">
    <reaction evidence="7">
        <text>a 2'-deoxycytidine in DNA + S-adenosyl-L-methionine = a 5-methyl-2'-deoxycytidine in DNA + S-adenosyl-L-homocysteine + H(+)</text>
        <dbReference type="Rhea" id="RHEA:13681"/>
        <dbReference type="Rhea" id="RHEA-COMP:11369"/>
        <dbReference type="Rhea" id="RHEA-COMP:11370"/>
        <dbReference type="ChEBI" id="CHEBI:15378"/>
        <dbReference type="ChEBI" id="CHEBI:57856"/>
        <dbReference type="ChEBI" id="CHEBI:59789"/>
        <dbReference type="ChEBI" id="CHEBI:85452"/>
        <dbReference type="ChEBI" id="CHEBI:85454"/>
        <dbReference type="EC" id="2.1.1.37"/>
    </reaction>
</comment>
<evidence type="ECO:0000256" key="2">
    <source>
        <dbReference type="ARBA" id="ARBA00022679"/>
    </source>
</evidence>
<dbReference type="GO" id="GO:0003886">
    <property type="term" value="F:DNA (cytosine-5-)-methyltransferase activity"/>
    <property type="evidence" value="ECO:0007669"/>
    <property type="project" value="UniProtKB-EC"/>
</dbReference>
<dbReference type="GO" id="GO:0032259">
    <property type="term" value="P:methylation"/>
    <property type="evidence" value="ECO:0007669"/>
    <property type="project" value="UniProtKB-KW"/>
</dbReference>
<keyword evidence="1 5" id="KW-0489">Methyltransferase</keyword>
<dbReference type="GeneID" id="62696136"/>
<dbReference type="PANTHER" id="PTHR46098">
    <property type="entry name" value="TRNA (CYTOSINE(38)-C(5))-METHYLTRANSFERASE"/>
    <property type="match status" value="1"/>
</dbReference>
<dbReference type="PRINTS" id="PR00105">
    <property type="entry name" value="C5METTRFRASE"/>
</dbReference>
<gene>
    <name evidence="8" type="primary">hpaIIM</name>
    <name evidence="8" type="ORF">HDCHBGLK_01929</name>
</gene>
<feature type="active site" evidence="5">
    <location>
        <position position="74"/>
    </location>
</feature>
<dbReference type="RefSeq" id="WP_009247798.1">
    <property type="nucleotide sequence ID" value="NZ_CP036170.1"/>
</dbReference>
<evidence type="ECO:0000256" key="1">
    <source>
        <dbReference type="ARBA" id="ARBA00022603"/>
    </source>
</evidence>
<name>A0A494WLD6_CLOS5</name>
<evidence type="ECO:0000256" key="6">
    <source>
        <dbReference type="RuleBase" id="RU000416"/>
    </source>
</evidence>
<keyword evidence="2 5" id="KW-0808">Transferase</keyword>
<dbReference type="InterPro" id="IPR029063">
    <property type="entry name" value="SAM-dependent_MTases_sf"/>
</dbReference>
<dbReference type="Proteomes" id="UP000289664">
    <property type="component" value="Chromosome"/>
</dbReference>
<dbReference type="InterPro" id="IPR001525">
    <property type="entry name" value="C5_MeTfrase"/>
</dbReference>
<protein>
    <recommendedName>
        <fullName evidence="7">Cytosine-specific methyltransferase</fullName>
        <ecNumber evidence="7">2.1.1.37</ecNumber>
    </recommendedName>
</protein>
<dbReference type="CDD" id="cd00315">
    <property type="entry name" value="Cyt_C5_DNA_methylase"/>
    <property type="match status" value="1"/>
</dbReference>
<keyword evidence="4" id="KW-0680">Restriction system</keyword>
<accession>A0A494WLD6</accession>
<proteinExistence type="inferred from homology"/>
<evidence type="ECO:0000256" key="7">
    <source>
        <dbReference type="RuleBase" id="RU000417"/>
    </source>
</evidence>
<sequence>MKKPFTFIDLFSGIGGFHQAMSSLGGRCVFASEIDKYCIETYQENYGMDSGIDIRNVDEKDIPPHDVLCAGFPCQAFSKAGKQEGMEDETRGTLFFEIVRILKHHHTPYIVLENVRNLVSHDHGNTWKVIRANLRKQGYRLMEKPLILSPHHFGVPQLRERVVILGKYEPNRVDEPLDIVFHDLIKKEQNSIYDVVKDHPVDKKYAISEHEEKVLNAWDEFYHGIDMKVIGFPIWSEFFRYEKAPAEFPAWKQEFVNKNIRLYQSNQKFIDQWLKKYNDLKDFTPTQRKMEWQAGTNIDSVWEGVIQLRPSGVRIKVPTCFPALVAIVQIPIIGRYKRRLTVEESAALQSFPAKFISNANDQQAYKQYGNSVNVTVIAECAKRLFDL</sequence>
<evidence type="ECO:0000256" key="5">
    <source>
        <dbReference type="PROSITE-ProRule" id="PRU01016"/>
    </source>
</evidence>
<dbReference type="InterPro" id="IPR050750">
    <property type="entry name" value="C5-MTase"/>
</dbReference>